<organism evidence="3 4">
    <name type="scientific">Undibacter mobilis</name>
    <dbReference type="NCBI Taxonomy" id="2292256"/>
    <lineage>
        <taxon>Bacteria</taxon>
        <taxon>Pseudomonadati</taxon>
        <taxon>Pseudomonadota</taxon>
        <taxon>Alphaproteobacteria</taxon>
        <taxon>Hyphomicrobiales</taxon>
        <taxon>Nitrobacteraceae</taxon>
        <taxon>Undibacter</taxon>
    </lineage>
</organism>
<feature type="compositionally biased region" description="Basic residues" evidence="2">
    <location>
        <begin position="7"/>
        <end position="22"/>
    </location>
</feature>
<protein>
    <submittedName>
        <fullName evidence="3">Polymer-forming cytoskeletal protein</fullName>
    </submittedName>
</protein>
<proteinExistence type="inferred from homology"/>
<evidence type="ECO:0000313" key="4">
    <source>
        <dbReference type="Proteomes" id="UP000263993"/>
    </source>
</evidence>
<sequence>MPVRRTYSFRKEHHPHRRCHLTRRQESELSYFSPTKGDRPVKAAEAVAPDVKPAAPVRTAEREIVSTLGAGLLITGNIVSTGGVQVFGRVVGDIHAAHLVVGKGANIEGNVRAQDVVIDGTFKGTIHGNVVKLQSTAMVDGEIYNRSLAIDQNANFEGVARRLTQPVEAPLEDQIVVKPATPALVPEQPAASAYAYASGSYANGNGYANREAGNANSELPTGQTPSY</sequence>
<evidence type="ECO:0000313" key="3">
    <source>
        <dbReference type="EMBL" id="RDV04203.1"/>
    </source>
</evidence>
<reference evidence="4" key="1">
    <citation type="submission" date="2018-08" db="EMBL/GenBank/DDBJ databases">
        <authorList>
            <person name="Kim S.-J."/>
            <person name="Jung G.-Y."/>
        </authorList>
    </citation>
    <scope>NUCLEOTIDE SEQUENCE [LARGE SCALE GENOMIC DNA]</scope>
    <source>
        <strain evidence="4">GY_H</strain>
    </source>
</reference>
<comment type="caution">
    <text evidence="3">The sequence shown here is derived from an EMBL/GenBank/DDBJ whole genome shotgun (WGS) entry which is preliminary data.</text>
</comment>
<dbReference type="PANTHER" id="PTHR35024:SF4">
    <property type="entry name" value="POLYMER-FORMING CYTOSKELETAL PROTEIN"/>
    <property type="match status" value="1"/>
</dbReference>
<comment type="similarity">
    <text evidence="1">Belongs to the bactofilin family.</text>
</comment>
<dbReference type="Proteomes" id="UP000263993">
    <property type="component" value="Unassembled WGS sequence"/>
</dbReference>
<keyword evidence="4" id="KW-1185">Reference proteome</keyword>
<gene>
    <name evidence="3" type="ORF">DXH78_06165</name>
</gene>
<evidence type="ECO:0000256" key="1">
    <source>
        <dbReference type="ARBA" id="ARBA00044755"/>
    </source>
</evidence>
<evidence type="ECO:0000256" key="2">
    <source>
        <dbReference type="SAM" id="MobiDB-lite"/>
    </source>
</evidence>
<dbReference type="OrthoDB" id="5738271at2"/>
<name>A0A371B9X6_9BRAD</name>
<dbReference type="Pfam" id="PF04519">
    <property type="entry name" value="Bactofilin"/>
    <property type="match status" value="1"/>
</dbReference>
<feature type="region of interest" description="Disordered" evidence="2">
    <location>
        <begin position="1"/>
        <end position="36"/>
    </location>
</feature>
<dbReference type="PANTHER" id="PTHR35024">
    <property type="entry name" value="HYPOTHETICAL CYTOSOLIC PROTEIN"/>
    <property type="match status" value="1"/>
</dbReference>
<dbReference type="InterPro" id="IPR007607">
    <property type="entry name" value="BacA/B"/>
</dbReference>
<dbReference type="EMBL" id="QRGO01000001">
    <property type="protein sequence ID" value="RDV04203.1"/>
    <property type="molecule type" value="Genomic_DNA"/>
</dbReference>
<accession>A0A371B9X6</accession>
<dbReference type="AlphaFoldDB" id="A0A371B9X6"/>